<evidence type="ECO:0000313" key="2">
    <source>
        <dbReference type="EMBL" id="KHE94061.1"/>
    </source>
</evidence>
<reference evidence="2 3" key="1">
    <citation type="submission" date="2014-10" db="EMBL/GenBank/DDBJ databases">
        <title>Draft genome of anammox bacterium scalindua brodae, obtained using differential coverage binning of sequence data from two enrichment reactors.</title>
        <authorList>
            <person name="Speth D.R."/>
            <person name="Russ L."/>
            <person name="Kartal B."/>
            <person name="Op den Camp H.J."/>
            <person name="Dutilh B.E."/>
            <person name="Jetten M.S."/>
        </authorList>
    </citation>
    <scope>NUCLEOTIDE SEQUENCE [LARGE SCALE GENOMIC DNA]</scope>
    <source>
        <strain evidence="2">RU1</strain>
    </source>
</reference>
<protein>
    <submittedName>
        <fullName evidence="2">Uncharacterized protein</fullName>
    </submittedName>
</protein>
<sequence>MKINRILPHFFTTDIRDEEVTQKYEKSFEEILREEQEKLMRLISEAENTENIEQFYHQYNSRMIDDLFLED</sequence>
<comment type="caution">
    <text evidence="2">The sequence shown here is derived from an EMBL/GenBank/DDBJ whole genome shotgun (WGS) entry which is preliminary data.</text>
</comment>
<dbReference type="AlphaFoldDB" id="A0A0B0EQA9"/>
<organism evidence="2 3">
    <name type="scientific">Candidatus Scalindua brodae</name>
    <dbReference type="NCBI Taxonomy" id="237368"/>
    <lineage>
        <taxon>Bacteria</taxon>
        <taxon>Pseudomonadati</taxon>
        <taxon>Planctomycetota</taxon>
        <taxon>Candidatus Brocadiia</taxon>
        <taxon>Candidatus Brocadiales</taxon>
        <taxon>Candidatus Scalinduaceae</taxon>
        <taxon>Candidatus Scalindua</taxon>
    </lineage>
</organism>
<gene>
    <name evidence="2" type="ORF">SCABRO_00199</name>
</gene>
<proteinExistence type="predicted"/>
<evidence type="ECO:0000313" key="3">
    <source>
        <dbReference type="Proteomes" id="UP000030652"/>
    </source>
</evidence>
<evidence type="ECO:0000256" key="1">
    <source>
        <dbReference type="SAM" id="Coils"/>
    </source>
</evidence>
<accession>A0A0B0EQA9</accession>
<feature type="coiled-coil region" evidence="1">
    <location>
        <begin position="25"/>
        <end position="52"/>
    </location>
</feature>
<dbReference type="EMBL" id="JRYO01000019">
    <property type="protein sequence ID" value="KHE94061.1"/>
    <property type="molecule type" value="Genomic_DNA"/>
</dbReference>
<keyword evidence="1" id="KW-0175">Coiled coil</keyword>
<dbReference type="Proteomes" id="UP000030652">
    <property type="component" value="Unassembled WGS sequence"/>
</dbReference>
<name>A0A0B0EQA9_9BACT</name>